<organism evidence="2 3">
    <name type="scientific">Ilex paraguariensis</name>
    <name type="common">yerba mate</name>
    <dbReference type="NCBI Taxonomy" id="185542"/>
    <lineage>
        <taxon>Eukaryota</taxon>
        <taxon>Viridiplantae</taxon>
        <taxon>Streptophyta</taxon>
        <taxon>Embryophyta</taxon>
        <taxon>Tracheophyta</taxon>
        <taxon>Spermatophyta</taxon>
        <taxon>Magnoliopsida</taxon>
        <taxon>eudicotyledons</taxon>
        <taxon>Gunneridae</taxon>
        <taxon>Pentapetalae</taxon>
        <taxon>asterids</taxon>
        <taxon>campanulids</taxon>
        <taxon>Aquifoliales</taxon>
        <taxon>Aquifoliaceae</taxon>
        <taxon>Ilex</taxon>
    </lineage>
</organism>
<protein>
    <submittedName>
        <fullName evidence="2">Uncharacterized protein</fullName>
    </submittedName>
</protein>
<dbReference type="Proteomes" id="UP001642360">
    <property type="component" value="Unassembled WGS sequence"/>
</dbReference>
<proteinExistence type="predicted"/>
<keyword evidence="1" id="KW-0812">Transmembrane</keyword>
<name>A0ABC8SGP2_9AQUA</name>
<evidence type="ECO:0000256" key="1">
    <source>
        <dbReference type="SAM" id="Phobius"/>
    </source>
</evidence>
<feature type="transmembrane region" description="Helical" evidence="1">
    <location>
        <begin position="75"/>
        <end position="100"/>
    </location>
</feature>
<keyword evidence="1" id="KW-0472">Membrane</keyword>
<keyword evidence="3" id="KW-1185">Reference proteome</keyword>
<gene>
    <name evidence="2" type="ORF">ILEXP_LOCUS22566</name>
</gene>
<keyword evidence="1" id="KW-1133">Transmembrane helix</keyword>
<reference evidence="2 3" key="1">
    <citation type="submission" date="2024-02" db="EMBL/GenBank/DDBJ databases">
        <authorList>
            <person name="Vignale AGUSTIN F."/>
            <person name="Sosa J E."/>
            <person name="Modenutti C."/>
        </authorList>
    </citation>
    <scope>NUCLEOTIDE SEQUENCE [LARGE SCALE GENOMIC DNA]</scope>
</reference>
<evidence type="ECO:0000313" key="3">
    <source>
        <dbReference type="Proteomes" id="UP001642360"/>
    </source>
</evidence>
<dbReference type="AlphaFoldDB" id="A0ABC8SGP2"/>
<dbReference type="EMBL" id="CAUOFW020002502">
    <property type="protein sequence ID" value="CAK9154258.1"/>
    <property type="molecule type" value="Genomic_DNA"/>
</dbReference>
<comment type="caution">
    <text evidence="2">The sequence shown here is derived from an EMBL/GenBank/DDBJ whole genome shotgun (WGS) entry which is preliminary data.</text>
</comment>
<accession>A0ABC8SGP2</accession>
<sequence length="103" mass="12037">MDEVTTENTVEAPKSRIAIRCAQVSILLSPLKLPRNHRLNSKNGQQERELMLKAEVEDLRRDLQKERVKNKKLRLCSLMEFSVQIILLLSLWTLCLMIAFEFL</sequence>
<evidence type="ECO:0000313" key="2">
    <source>
        <dbReference type="EMBL" id="CAK9154258.1"/>
    </source>
</evidence>